<sequence length="45" mass="5861">MVTNPFLFFIIKRFYLKVYKYYFIFRYKLFLDKIANEFYILFNRI</sequence>
<dbReference type="EMBL" id="FRYL01000011">
    <property type="protein sequence ID" value="SHO80491.1"/>
    <property type="molecule type" value="Genomic_DNA"/>
</dbReference>
<accession>A0A1W1EHZ6</accession>
<evidence type="ECO:0000313" key="1">
    <source>
        <dbReference type="EMBL" id="SHO80491.1"/>
    </source>
</evidence>
<dbReference type="AlphaFoldDB" id="A0A1W1EHZ6"/>
<gene>
    <name evidence="1" type="ORF">MNB_SV-15-1359</name>
</gene>
<reference evidence="1" key="1">
    <citation type="submission" date="2016-10" db="EMBL/GenBank/DDBJ databases">
        <authorList>
            <person name="de Groot N.N."/>
        </authorList>
    </citation>
    <scope>NUCLEOTIDE SEQUENCE</scope>
</reference>
<name>A0A1W1EHZ6_9ZZZZ</name>
<protein>
    <submittedName>
        <fullName evidence="1">Uncharacterized protein</fullName>
    </submittedName>
</protein>
<proteinExistence type="predicted"/>
<organism evidence="1">
    <name type="scientific">hydrothermal vent metagenome</name>
    <dbReference type="NCBI Taxonomy" id="652676"/>
    <lineage>
        <taxon>unclassified sequences</taxon>
        <taxon>metagenomes</taxon>
        <taxon>ecological metagenomes</taxon>
    </lineage>
</organism>